<dbReference type="PANTHER" id="PTHR32114">
    <property type="entry name" value="ABC TRANSPORTER ABCH.3"/>
    <property type="match status" value="1"/>
</dbReference>
<dbReference type="InterPro" id="IPR027417">
    <property type="entry name" value="P-loop_NTPase"/>
</dbReference>
<dbReference type="GO" id="GO:0006302">
    <property type="term" value="P:double-strand break repair"/>
    <property type="evidence" value="ECO:0007669"/>
    <property type="project" value="InterPro"/>
</dbReference>
<keyword evidence="8" id="KW-1185">Reference proteome</keyword>
<dbReference type="SUPFAM" id="SSF52540">
    <property type="entry name" value="P-loop containing nucleoside triphosphate hydrolases"/>
    <property type="match status" value="1"/>
</dbReference>
<feature type="region of interest" description="Disordered" evidence="5">
    <location>
        <begin position="521"/>
        <end position="561"/>
    </location>
</feature>
<dbReference type="InterPro" id="IPR038729">
    <property type="entry name" value="Rad50/SbcC_AAA"/>
</dbReference>
<feature type="compositionally biased region" description="Low complexity" evidence="5">
    <location>
        <begin position="521"/>
        <end position="535"/>
    </location>
</feature>
<feature type="region of interest" description="Disordered" evidence="5">
    <location>
        <begin position="100"/>
        <end position="120"/>
    </location>
</feature>
<dbReference type="Pfam" id="PF13558">
    <property type="entry name" value="SbcC_Walker_B"/>
    <property type="match status" value="1"/>
</dbReference>
<evidence type="ECO:0000313" key="7">
    <source>
        <dbReference type="EMBL" id="MCP2165663.1"/>
    </source>
</evidence>
<dbReference type="GO" id="GO:0004527">
    <property type="term" value="F:exonuclease activity"/>
    <property type="evidence" value="ECO:0007669"/>
    <property type="project" value="UniProtKB-KW"/>
</dbReference>
<dbReference type="GO" id="GO:0016887">
    <property type="term" value="F:ATP hydrolysis activity"/>
    <property type="evidence" value="ECO:0007669"/>
    <property type="project" value="InterPro"/>
</dbReference>
<name>A0AAE3GDA2_9PSEU</name>
<comment type="similarity">
    <text evidence="1">Belongs to the SMC family. SbcC subfamily.</text>
</comment>
<feature type="coiled-coil region" evidence="4">
    <location>
        <begin position="243"/>
        <end position="301"/>
    </location>
</feature>
<evidence type="ECO:0000313" key="8">
    <source>
        <dbReference type="Proteomes" id="UP001206128"/>
    </source>
</evidence>
<organism evidence="7 8">
    <name type="scientific">Goodfellowiella coeruleoviolacea</name>
    <dbReference type="NCBI Taxonomy" id="334858"/>
    <lineage>
        <taxon>Bacteria</taxon>
        <taxon>Bacillati</taxon>
        <taxon>Actinomycetota</taxon>
        <taxon>Actinomycetes</taxon>
        <taxon>Pseudonocardiales</taxon>
        <taxon>Pseudonocardiaceae</taxon>
        <taxon>Goodfellowiella</taxon>
    </lineage>
</organism>
<keyword evidence="7" id="KW-0378">Hydrolase</keyword>
<proteinExistence type="inferred from homology"/>
<protein>
    <recommendedName>
        <fullName evidence="3">Nuclease SbcCD subunit C</fullName>
    </recommendedName>
</protein>
<dbReference type="Gene3D" id="3.40.50.300">
    <property type="entry name" value="P-loop containing nucleotide triphosphate hydrolases"/>
    <property type="match status" value="2"/>
</dbReference>
<sequence length="994" mass="107659">MRLHRLELTAFGPYPKREVVDFDALGADGLFLLHGDTGAGKTTLLDAVAFALFGAVPGAREEAKRLRCDYAPPEVGTEVAVELTVQGHRLRIVRSPEYLRPKKRGGGTTKQQARASLDWLSTPPSGYSREPLTRIDEVARTVGRLLGMSKEQFFQVVLLPQGEFARFLRADTAEREKLLERLFGTEHFGSVEQWFRERRTEHKRAVDAASQGVRELVARVAQAAGEEPPENLEPDRPADERWLAELVRRRQQATRAAEAEHQRAEADRDRAETELARLRALAERVNRVRSARTELAELAERADQRAAWQEELAAAQAAAPVVAADAAVRQAADQLRRAEQIEAAARRDLVAAGAGDTADDVVARLRERAGQAREQAGELARLVTEETQQHRDRARIGELDRAERQLAERATALDAAAAELAERVERTRRELAEADRAGAVLDGLAARRAELAEALADAQALPAAQRALAEAETAHHASVDAHQQARENLLDLRQRRLAGMAAELAGTLSAGAPCPVCGSAEHPAPAQAGAEAVSEAAERTAERAEATAQQRRDAAAQALHQASQRQETLLARLAGRTEHDLRTALAAAVAEHERAAASAARRDELTRLLAELTARGETLAGQRRGVDQDAASARTERDTLRARAAEREQLLDQARAGHPDVASRRAHLLDLVAAWERLAETRADRELARRRHAEQEQALAEVVAEAGFTDVAEALAAARPDSVRDKLATQIRDADVREATARRVLAEPELAGVDPDQVVDLELATAAVATARNVADVAVAGLEGARRREREVAALADRLRAAWAELAPIEAAHAELDALTDVVIGKGQNAERMSLRSYVLASRLEEVAEAASQRLGRMSQGRYSFVHSVEAGPRGTRGGLGLDVLDDYSGRVRPAKTLSGGESFLASLSLALGLADVVAAETGGALLDTLFVDEGFGTLDADTLDVVMDTLDELRAGGRVVGLVSHVEELRQRIPVRLRVRKSRTGSTLQLTSG</sequence>
<evidence type="ECO:0000256" key="3">
    <source>
        <dbReference type="ARBA" id="ARBA00013368"/>
    </source>
</evidence>
<feature type="coiled-coil region" evidence="4">
    <location>
        <begin position="678"/>
        <end position="705"/>
    </location>
</feature>
<feature type="coiled-coil region" evidence="4">
    <location>
        <begin position="328"/>
        <end position="461"/>
    </location>
</feature>
<dbReference type="Proteomes" id="UP001206128">
    <property type="component" value="Unassembled WGS sequence"/>
</dbReference>
<evidence type="ECO:0000256" key="2">
    <source>
        <dbReference type="ARBA" id="ARBA00011322"/>
    </source>
</evidence>
<gene>
    <name evidence="7" type="ORF">LX83_002521</name>
</gene>
<dbReference type="Pfam" id="PF13476">
    <property type="entry name" value="AAA_23"/>
    <property type="match status" value="1"/>
</dbReference>
<evidence type="ECO:0000256" key="4">
    <source>
        <dbReference type="SAM" id="Coils"/>
    </source>
</evidence>
<evidence type="ECO:0000256" key="1">
    <source>
        <dbReference type="ARBA" id="ARBA00006930"/>
    </source>
</evidence>
<reference evidence="7" key="1">
    <citation type="submission" date="2022-06" db="EMBL/GenBank/DDBJ databases">
        <title>Genomic Encyclopedia of Archaeal and Bacterial Type Strains, Phase II (KMG-II): from individual species to whole genera.</title>
        <authorList>
            <person name="Goeker M."/>
        </authorList>
    </citation>
    <scope>NUCLEOTIDE SEQUENCE</scope>
    <source>
        <strain evidence="7">DSM 43935</strain>
    </source>
</reference>
<dbReference type="AlphaFoldDB" id="A0AAE3GDA2"/>
<evidence type="ECO:0000256" key="5">
    <source>
        <dbReference type="SAM" id="MobiDB-lite"/>
    </source>
</evidence>
<dbReference type="EMBL" id="JAMTCK010000005">
    <property type="protein sequence ID" value="MCP2165663.1"/>
    <property type="molecule type" value="Genomic_DNA"/>
</dbReference>
<keyword evidence="7" id="KW-0269">Exonuclease</keyword>
<feature type="domain" description="Rad50/SbcC-type AAA" evidence="6">
    <location>
        <begin position="5"/>
        <end position="185"/>
    </location>
</feature>
<evidence type="ECO:0000259" key="6">
    <source>
        <dbReference type="Pfam" id="PF13476"/>
    </source>
</evidence>
<dbReference type="RefSeq" id="WP_253770697.1">
    <property type="nucleotide sequence ID" value="NZ_JAMTCK010000005.1"/>
</dbReference>
<accession>A0AAE3GDA2</accession>
<comment type="caution">
    <text evidence="7">The sequence shown here is derived from an EMBL/GenBank/DDBJ whole genome shotgun (WGS) entry which is preliminary data.</text>
</comment>
<keyword evidence="7" id="KW-0540">Nuclease</keyword>
<comment type="subunit">
    <text evidence="2">Heterodimer of SbcC and SbcD.</text>
</comment>
<keyword evidence="4" id="KW-0175">Coiled coil</keyword>
<feature type="compositionally biased region" description="Basic and acidic residues" evidence="5">
    <location>
        <begin position="536"/>
        <end position="554"/>
    </location>
</feature>
<dbReference type="PANTHER" id="PTHR32114:SF2">
    <property type="entry name" value="ABC TRANSPORTER ABCH.3"/>
    <property type="match status" value="1"/>
</dbReference>